<comment type="subcellular location">
    <subcellularLocation>
        <location evidence="1">Endoplasmic reticulum membrane</location>
        <topology evidence="1">Multi-pass membrane protein</topology>
    </subcellularLocation>
</comment>
<dbReference type="AlphaFoldDB" id="A0A1R0GMU6"/>
<dbReference type="PANTHER" id="PTHR12863">
    <property type="entry name" value="FATTY ACID HYDROXYLASE"/>
    <property type="match status" value="1"/>
</dbReference>
<dbReference type="InterPro" id="IPR036400">
    <property type="entry name" value="Cyt_B5-like_heme/steroid_sf"/>
</dbReference>
<dbReference type="InterPro" id="IPR014430">
    <property type="entry name" value="Scs7"/>
</dbReference>
<evidence type="ECO:0000256" key="1">
    <source>
        <dbReference type="ARBA" id="ARBA00004477"/>
    </source>
</evidence>
<dbReference type="InterPro" id="IPR001199">
    <property type="entry name" value="Cyt_B5-like_heme/steroid-bd"/>
</dbReference>
<organism evidence="13 14">
    <name type="scientific">Smittium mucronatum</name>
    <dbReference type="NCBI Taxonomy" id="133383"/>
    <lineage>
        <taxon>Eukaryota</taxon>
        <taxon>Fungi</taxon>
        <taxon>Fungi incertae sedis</taxon>
        <taxon>Zoopagomycota</taxon>
        <taxon>Kickxellomycotina</taxon>
        <taxon>Harpellomycetes</taxon>
        <taxon>Harpellales</taxon>
        <taxon>Legeriomycetaceae</taxon>
        <taxon>Smittium</taxon>
    </lineage>
</organism>
<dbReference type="GO" id="GO:0006631">
    <property type="term" value="P:fatty acid metabolic process"/>
    <property type="evidence" value="ECO:0007669"/>
    <property type="project" value="TreeGrafter"/>
</dbReference>
<dbReference type="PRINTS" id="PR00363">
    <property type="entry name" value="CYTOCHROMEB5"/>
</dbReference>
<name>A0A1R0GMU6_9FUNG</name>
<dbReference type="OrthoDB" id="260519at2759"/>
<feature type="domain" description="Cytochrome b5 heme-binding" evidence="12">
    <location>
        <begin position="4"/>
        <end position="83"/>
    </location>
</feature>
<evidence type="ECO:0000256" key="11">
    <source>
        <dbReference type="RuleBase" id="RU362121"/>
    </source>
</evidence>
<dbReference type="EMBL" id="LSSL01006952">
    <property type="protein sequence ID" value="OLY78223.1"/>
    <property type="molecule type" value="Genomic_DNA"/>
</dbReference>
<proteinExistence type="inferred from homology"/>
<dbReference type="GO" id="GO:0080132">
    <property type="term" value="F:fatty acid 2-hydroxylase activity"/>
    <property type="evidence" value="ECO:0007669"/>
    <property type="project" value="InterPro"/>
</dbReference>
<dbReference type="STRING" id="133383.A0A1R0GMU6"/>
<feature type="non-terminal residue" evidence="13">
    <location>
        <position position="138"/>
    </location>
</feature>
<evidence type="ECO:0000256" key="7">
    <source>
        <dbReference type="ARBA" id="ARBA00023002"/>
    </source>
</evidence>
<keyword evidence="7" id="KW-0560">Oxidoreductase</keyword>
<keyword evidence="14" id="KW-1185">Reference proteome</keyword>
<evidence type="ECO:0000313" key="13">
    <source>
        <dbReference type="EMBL" id="OLY78223.1"/>
    </source>
</evidence>
<evidence type="ECO:0000313" key="14">
    <source>
        <dbReference type="Proteomes" id="UP000187455"/>
    </source>
</evidence>
<evidence type="ECO:0000256" key="9">
    <source>
        <dbReference type="ARBA" id="ARBA00023098"/>
    </source>
</evidence>
<dbReference type="PROSITE" id="PS00191">
    <property type="entry name" value="CYTOCHROME_B5_1"/>
    <property type="match status" value="1"/>
</dbReference>
<dbReference type="Pfam" id="PF00173">
    <property type="entry name" value="Cyt-b5"/>
    <property type="match status" value="1"/>
</dbReference>
<dbReference type="SUPFAM" id="SSF55856">
    <property type="entry name" value="Cytochrome b5-like heme/steroid binding domain"/>
    <property type="match status" value="1"/>
</dbReference>
<keyword evidence="10" id="KW-0472">Membrane</keyword>
<dbReference type="PANTHER" id="PTHR12863:SF1">
    <property type="entry name" value="FATTY ACID 2-HYDROXYLASE"/>
    <property type="match status" value="1"/>
</dbReference>
<evidence type="ECO:0000256" key="2">
    <source>
        <dbReference type="ARBA" id="ARBA00022617"/>
    </source>
</evidence>
<evidence type="ECO:0000256" key="5">
    <source>
        <dbReference type="ARBA" id="ARBA00022824"/>
    </source>
</evidence>
<dbReference type="FunFam" id="3.10.120.10:FF:000007">
    <property type="entry name" value="Sulfite oxidase, mitochondrial"/>
    <property type="match status" value="1"/>
</dbReference>
<accession>A0A1R0GMU6</accession>
<reference evidence="13 14" key="1">
    <citation type="journal article" date="2016" name="Mol. Biol. Evol.">
        <title>Genome-Wide Survey of Gut Fungi (Harpellales) Reveals the First Horizontally Transferred Ubiquitin Gene from a Mosquito Host.</title>
        <authorList>
            <person name="Wang Y."/>
            <person name="White M.M."/>
            <person name="Kvist S."/>
            <person name="Moncalvo J.M."/>
        </authorList>
    </citation>
    <scope>NUCLEOTIDE SEQUENCE [LARGE SCALE GENOMIC DNA]</scope>
    <source>
        <strain evidence="13 14">ALG-7-W6</strain>
    </source>
</reference>
<dbReference type="Gene3D" id="3.10.120.10">
    <property type="entry name" value="Cytochrome b5-like heme/steroid binding domain"/>
    <property type="match status" value="1"/>
</dbReference>
<comment type="similarity">
    <text evidence="11">Belongs to the cytochrome b5 family.</text>
</comment>
<protein>
    <submittedName>
        <fullName evidence="13">Ceramide very long chain fatty acid hydroxylase SCS7</fullName>
    </submittedName>
</protein>
<gene>
    <name evidence="13" type="ORF">AYI68_g7734</name>
</gene>
<dbReference type="GO" id="GO:0005789">
    <property type="term" value="C:endoplasmic reticulum membrane"/>
    <property type="evidence" value="ECO:0007669"/>
    <property type="project" value="UniProtKB-SubCell"/>
</dbReference>
<dbReference type="GO" id="GO:0046872">
    <property type="term" value="F:metal ion binding"/>
    <property type="evidence" value="ECO:0007669"/>
    <property type="project" value="UniProtKB-UniRule"/>
</dbReference>
<dbReference type="Proteomes" id="UP000187455">
    <property type="component" value="Unassembled WGS sequence"/>
</dbReference>
<keyword evidence="8 11" id="KW-0408">Iron</keyword>
<evidence type="ECO:0000256" key="8">
    <source>
        <dbReference type="ARBA" id="ARBA00023004"/>
    </source>
</evidence>
<keyword evidence="4 11" id="KW-0479">Metal-binding</keyword>
<comment type="caution">
    <text evidence="13">The sequence shown here is derived from an EMBL/GenBank/DDBJ whole genome shotgun (WGS) entry which is preliminary data.</text>
</comment>
<evidence type="ECO:0000256" key="10">
    <source>
        <dbReference type="ARBA" id="ARBA00023136"/>
    </source>
</evidence>
<keyword evidence="9" id="KW-0443">Lipid metabolism</keyword>
<evidence type="ECO:0000259" key="12">
    <source>
        <dbReference type="PROSITE" id="PS50255"/>
    </source>
</evidence>
<dbReference type="PROSITE" id="PS50255">
    <property type="entry name" value="CYTOCHROME_B5_2"/>
    <property type="match status" value="1"/>
</dbReference>
<keyword evidence="3" id="KW-0812">Transmembrane</keyword>
<keyword evidence="2 11" id="KW-0349">Heme</keyword>
<keyword evidence="6" id="KW-1133">Transmembrane helix</keyword>
<keyword evidence="5" id="KW-0256">Endoplasmic reticulum</keyword>
<dbReference type="SMART" id="SM01117">
    <property type="entry name" value="Cyt-b5"/>
    <property type="match status" value="1"/>
</dbReference>
<dbReference type="GO" id="GO:0020037">
    <property type="term" value="F:heme binding"/>
    <property type="evidence" value="ECO:0007669"/>
    <property type="project" value="UniProtKB-UniRule"/>
</dbReference>
<evidence type="ECO:0000256" key="3">
    <source>
        <dbReference type="ARBA" id="ARBA00022692"/>
    </source>
</evidence>
<sequence>MSKISTFSRSQVSEQNSRDSLWIINDNKVYDISKFIDTHPGGADWLLKFGGQDVTFVMKDKDLHSHSDHSYSLLADFYIGDIVDGEKWINQQADSHSPSIKIAAPSANFIDPNKPIFTQMWNSNFTNDFYLEQVHIPR</sequence>
<evidence type="ECO:0000256" key="4">
    <source>
        <dbReference type="ARBA" id="ARBA00022723"/>
    </source>
</evidence>
<evidence type="ECO:0000256" key="6">
    <source>
        <dbReference type="ARBA" id="ARBA00022989"/>
    </source>
</evidence>
<dbReference type="InterPro" id="IPR018506">
    <property type="entry name" value="Cyt_B5_heme-BS"/>
</dbReference>